<gene>
    <name evidence="2" type="ORF">U6A24_13310</name>
</gene>
<evidence type="ECO:0000256" key="1">
    <source>
        <dbReference type="ARBA" id="ARBA00022737"/>
    </source>
</evidence>
<sequence>MRTKKMNRILYGLLTIAIIGAVFSMFQTKKLHKKLKESQIKETQAASKIAFQNKLLQIDSMLVKGQYKSAIDAYKKQFDTVVDNFSTDVKLRIELAQQLMDFSIGTSINDSISDEQQKLDSINANYAATPFEIRRYDSLNFVLEKTRVQLSRMKKQLQKKSGGQYLTFKNTKKHKLHYVGQVRNNKANGYGIALFDTGSRYEGEWQDNLRHGEGSFYWPDGESYQGEYQNDRRNGMGTYFWPNGEKYTGHWKNDQRDGEGVFYGKDGKIVTQGVWKDDKLIEENKDKK</sequence>
<dbReference type="EMBL" id="JAYKLX010000006">
    <property type="protein sequence ID" value="MEB3346449.1"/>
    <property type="molecule type" value="Genomic_DNA"/>
</dbReference>
<dbReference type="PANTHER" id="PTHR43215:SF14">
    <property type="entry name" value="RADIAL SPOKE HEAD 1 HOMOLOG"/>
    <property type="match status" value="1"/>
</dbReference>
<evidence type="ECO:0000313" key="2">
    <source>
        <dbReference type="EMBL" id="MEB3346449.1"/>
    </source>
</evidence>
<evidence type="ECO:0008006" key="4">
    <source>
        <dbReference type="Google" id="ProtNLM"/>
    </source>
</evidence>
<dbReference type="RefSeq" id="WP_324180478.1">
    <property type="nucleotide sequence ID" value="NZ_JAYKLX010000006.1"/>
</dbReference>
<comment type="caution">
    <text evidence="2">The sequence shown here is derived from an EMBL/GenBank/DDBJ whole genome shotgun (WGS) entry which is preliminary data.</text>
</comment>
<accession>A0ABU5ZX38</accession>
<dbReference type="PANTHER" id="PTHR43215">
    <property type="entry name" value="RADIAL SPOKE HEAD 1 HOMOLOG"/>
    <property type="match status" value="1"/>
</dbReference>
<proteinExistence type="predicted"/>
<evidence type="ECO:0000313" key="3">
    <source>
        <dbReference type="Proteomes" id="UP001327027"/>
    </source>
</evidence>
<protein>
    <recommendedName>
        <fullName evidence="4">MORN repeat protein</fullName>
    </recommendedName>
</protein>
<dbReference type="SMART" id="SM00698">
    <property type="entry name" value="MORN"/>
    <property type="match status" value="4"/>
</dbReference>
<dbReference type="InterPro" id="IPR003409">
    <property type="entry name" value="MORN"/>
</dbReference>
<dbReference type="Gene3D" id="2.20.110.10">
    <property type="entry name" value="Histone H3 K4-specific methyltransferase SET7/9 N-terminal domain"/>
    <property type="match status" value="3"/>
</dbReference>
<name>A0ABU5ZX38_9FLAO</name>
<keyword evidence="1" id="KW-0677">Repeat</keyword>
<dbReference type="Pfam" id="PF02493">
    <property type="entry name" value="MORN"/>
    <property type="match status" value="4"/>
</dbReference>
<dbReference type="Proteomes" id="UP001327027">
    <property type="component" value="Unassembled WGS sequence"/>
</dbReference>
<dbReference type="SUPFAM" id="SSF82185">
    <property type="entry name" value="Histone H3 K4-specific methyltransferase SET7/9 N-terminal domain"/>
    <property type="match status" value="1"/>
</dbReference>
<organism evidence="2 3">
    <name type="scientific">Aquimarina gracilis</name>
    <dbReference type="NCBI Taxonomy" id="874422"/>
    <lineage>
        <taxon>Bacteria</taxon>
        <taxon>Pseudomonadati</taxon>
        <taxon>Bacteroidota</taxon>
        <taxon>Flavobacteriia</taxon>
        <taxon>Flavobacteriales</taxon>
        <taxon>Flavobacteriaceae</taxon>
        <taxon>Aquimarina</taxon>
    </lineage>
</organism>
<reference evidence="2 3" key="1">
    <citation type="journal article" date="2013" name="Int. J. Syst. Evol. Microbiol.">
        <title>Aquimarina gracilis sp. nov., isolated from the gut microflora of a mussel, Mytilus coruscus, and emended description of Aquimarina spongiae.</title>
        <authorList>
            <person name="Park S.C."/>
            <person name="Choe H.N."/>
            <person name="Baik K.S."/>
            <person name="Seong C.N."/>
        </authorList>
    </citation>
    <scope>NUCLEOTIDE SEQUENCE [LARGE SCALE GENOMIC DNA]</scope>
    <source>
        <strain evidence="2 3">PSC32</strain>
    </source>
</reference>
<keyword evidence="3" id="KW-1185">Reference proteome</keyword>